<keyword evidence="3" id="KW-1185">Reference proteome</keyword>
<dbReference type="EMBL" id="CP001821">
    <property type="protein sequence ID" value="ACZ29067.1"/>
    <property type="molecule type" value="Genomic_DNA"/>
</dbReference>
<dbReference type="STRING" id="446471.Xcel_0026"/>
<gene>
    <name evidence="2" type="ordered locus">Xcel_0026</name>
</gene>
<dbReference type="KEGG" id="xce:Xcel_0026"/>
<organism evidence="2 3">
    <name type="scientific">Xylanimonas cellulosilytica (strain DSM 15894 / JCM 12276 / CECT 5975 / KCTC 9989 / LMG 20990 / NBRC 107835 / XIL07)</name>
    <dbReference type="NCBI Taxonomy" id="446471"/>
    <lineage>
        <taxon>Bacteria</taxon>
        <taxon>Bacillati</taxon>
        <taxon>Actinomycetota</taxon>
        <taxon>Actinomycetes</taxon>
        <taxon>Micrococcales</taxon>
        <taxon>Promicromonosporaceae</taxon>
        <taxon>Xylanimonas</taxon>
    </lineage>
</organism>
<dbReference type="HOGENOM" id="CLU_836479_0_0_11"/>
<reference evidence="2 3" key="2">
    <citation type="journal article" date="2010" name="Stand. Genomic Sci.">
        <title>Complete genome sequence of Xylanimonas cellulosilytica type strain (XIL07).</title>
        <authorList>
            <person name="Foster B."/>
            <person name="Pukall R."/>
            <person name="Abt B."/>
            <person name="Nolan M."/>
            <person name="Glavina Del Rio T."/>
            <person name="Chen F."/>
            <person name="Lucas S."/>
            <person name="Tice H."/>
            <person name="Pitluck S."/>
            <person name="Cheng J.-F."/>
            <person name="Chertkov O."/>
            <person name="Brettin T."/>
            <person name="Han C."/>
            <person name="Detter J.C."/>
            <person name="Bruce D."/>
            <person name="Goodwin L."/>
            <person name="Ivanova N."/>
            <person name="Mavromatis K."/>
            <person name="Pati A."/>
            <person name="Mikhailova N."/>
            <person name="Chen A."/>
            <person name="Palaniappan K."/>
            <person name="Land M."/>
            <person name="Hauser L."/>
            <person name="Chang Y.-J."/>
            <person name="Jeffries C.D."/>
            <person name="Chain P."/>
            <person name="Rohde M."/>
            <person name="Goeker M."/>
            <person name="Bristow J."/>
            <person name="Eisen J.A."/>
            <person name="Markowitz V."/>
            <person name="Hugenholtz P."/>
            <person name="Kyrpides N.C."/>
            <person name="Klenk H.-P."/>
            <person name="Lapidus A."/>
        </authorList>
    </citation>
    <scope>NUCLEOTIDE SEQUENCE [LARGE SCALE GENOMIC DNA]</scope>
    <source>
        <strain evidence="3">DSM 15894 / CECT 5975 / LMG 20990 / XIL07</strain>
    </source>
</reference>
<sequence>MRHTNLVVRTRLILGASVVCAAVASLTACSAESETTGLSADAVAERYGYRATESALSPVYALVPQFRDPADGYARDLLARQCLQDIVEYTPVVPGASGGFKDERTGQWVLDEPTAQASGYPYLRPKDGPVGGVPDDVVLTDATLAEMERCGVAADERLGTPPARLLNDIEATGWFAATDSPDMADVIGQWRECMVPLGLADLPEDPTLMPPRSVINAVVDAESEAANGGYGAMPLTDREREVAVSDAKCLAQVDYYGIQNRVRAEAELSMIGENLKEFEAVRREYETYQRGVDAVIAELG</sequence>
<protein>
    <recommendedName>
        <fullName evidence="4">Secreted protein</fullName>
    </recommendedName>
</protein>
<feature type="signal peptide" evidence="1">
    <location>
        <begin position="1"/>
        <end position="21"/>
    </location>
</feature>
<evidence type="ECO:0000313" key="2">
    <source>
        <dbReference type="EMBL" id="ACZ29067.1"/>
    </source>
</evidence>
<reference evidence="3" key="1">
    <citation type="submission" date="2009-11" db="EMBL/GenBank/DDBJ databases">
        <title>The complete chromosome of Xylanimonas cellulosilytica DSM 15894.</title>
        <authorList>
            <consortium name="US DOE Joint Genome Institute (JGI-PGF)"/>
            <person name="Lucas S."/>
            <person name="Copeland A."/>
            <person name="Lapidus A."/>
            <person name="Glavina del Rio T."/>
            <person name="Dalin E."/>
            <person name="Tice H."/>
            <person name="Bruce D."/>
            <person name="Goodwin L."/>
            <person name="Pitluck S."/>
            <person name="Kyrpides N."/>
            <person name="Mavromatis K."/>
            <person name="Ivanova N."/>
            <person name="Mikhailova N."/>
            <person name="Foster B."/>
            <person name="Clum A."/>
            <person name="Brettin T."/>
            <person name="Detter J.C."/>
            <person name="Han C."/>
            <person name="Larimer F."/>
            <person name="Land M."/>
            <person name="Hauser L."/>
            <person name="Markowitz V."/>
            <person name="Cheng J.F."/>
            <person name="Hugenholtz P."/>
            <person name="Woyke T."/>
            <person name="Wu D."/>
            <person name="Gehrich-Schroeter G."/>
            <person name="Schneider S."/>
            <person name="Pukall S.R."/>
            <person name="Klenk H.P."/>
            <person name="Eisen J.A."/>
        </authorList>
    </citation>
    <scope>NUCLEOTIDE SEQUENCE [LARGE SCALE GENOMIC DNA]</scope>
    <source>
        <strain evidence="3">DSM 15894 / CECT 5975 / LMG 20990 / XIL07</strain>
    </source>
</reference>
<feature type="chain" id="PRO_5003020951" description="Secreted protein" evidence="1">
    <location>
        <begin position="22"/>
        <end position="300"/>
    </location>
</feature>
<evidence type="ECO:0008006" key="4">
    <source>
        <dbReference type="Google" id="ProtNLM"/>
    </source>
</evidence>
<name>D1BTC5_XYLCX</name>
<dbReference type="Proteomes" id="UP000002255">
    <property type="component" value="Chromosome"/>
</dbReference>
<proteinExistence type="predicted"/>
<accession>D1BTC5</accession>
<keyword evidence="1" id="KW-0732">Signal</keyword>
<dbReference type="AlphaFoldDB" id="D1BTC5"/>
<evidence type="ECO:0000313" key="3">
    <source>
        <dbReference type="Proteomes" id="UP000002255"/>
    </source>
</evidence>
<evidence type="ECO:0000256" key="1">
    <source>
        <dbReference type="SAM" id="SignalP"/>
    </source>
</evidence>
<dbReference type="PROSITE" id="PS51257">
    <property type="entry name" value="PROKAR_LIPOPROTEIN"/>
    <property type="match status" value="1"/>
</dbReference>